<evidence type="ECO:0000256" key="4">
    <source>
        <dbReference type="ARBA" id="ARBA00022553"/>
    </source>
</evidence>
<comment type="catalytic activity">
    <reaction evidence="1">
        <text>ATP + protein L-histidine = ADP + protein N-phospho-L-histidine.</text>
        <dbReference type="EC" id="2.7.13.3"/>
    </reaction>
</comment>
<dbReference type="Gene3D" id="1.10.287.130">
    <property type="match status" value="1"/>
</dbReference>
<dbReference type="Gene3D" id="6.10.340.10">
    <property type="match status" value="1"/>
</dbReference>
<dbReference type="InterPro" id="IPR036890">
    <property type="entry name" value="HATPase_C_sf"/>
</dbReference>
<evidence type="ECO:0000259" key="11">
    <source>
        <dbReference type="PROSITE" id="PS50109"/>
    </source>
</evidence>
<dbReference type="SMART" id="SM00387">
    <property type="entry name" value="HATPase_c"/>
    <property type="match status" value="1"/>
</dbReference>
<evidence type="ECO:0000256" key="6">
    <source>
        <dbReference type="ARBA" id="ARBA00022777"/>
    </source>
</evidence>
<dbReference type="InterPro" id="IPR001789">
    <property type="entry name" value="Sig_transdc_resp-reg_receiver"/>
</dbReference>
<comment type="function">
    <text evidence="8">Member of the two-component regulatory system BvgS/BvgA. Phosphorylates BvgA via a four-step phosphorelay in response to environmental signals.</text>
</comment>
<comment type="caution">
    <text evidence="14">The sequence shown here is derived from an EMBL/GenBank/DDBJ whole genome shotgun (WGS) entry which is preliminary data.</text>
</comment>
<dbReference type="InterPro" id="IPR011006">
    <property type="entry name" value="CheY-like_superfamily"/>
</dbReference>
<dbReference type="Gene3D" id="3.40.50.2300">
    <property type="match status" value="1"/>
</dbReference>
<dbReference type="PROSITE" id="PS50109">
    <property type="entry name" value="HIS_KIN"/>
    <property type="match status" value="1"/>
</dbReference>
<keyword evidence="4 10" id="KW-0597">Phosphoprotein</keyword>
<evidence type="ECO:0000313" key="15">
    <source>
        <dbReference type="Proteomes" id="UP000580043"/>
    </source>
</evidence>
<dbReference type="InterPro" id="IPR003660">
    <property type="entry name" value="HAMP_dom"/>
</dbReference>
<evidence type="ECO:0000259" key="13">
    <source>
        <dbReference type="PROSITE" id="PS50885"/>
    </source>
</evidence>
<dbReference type="CDD" id="cd16922">
    <property type="entry name" value="HATPase_EvgS-ArcB-TorS-like"/>
    <property type="match status" value="1"/>
</dbReference>
<dbReference type="PROSITE" id="PS50110">
    <property type="entry name" value="RESPONSE_REGULATORY"/>
    <property type="match status" value="1"/>
</dbReference>
<dbReference type="SUPFAM" id="SSF55874">
    <property type="entry name" value="ATPase domain of HSP90 chaperone/DNA topoisomerase II/histidine kinase"/>
    <property type="match status" value="1"/>
</dbReference>
<accession>A0A848G5R5</accession>
<gene>
    <name evidence="14" type="ORF">HHL15_11080</name>
</gene>
<protein>
    <recommendedName>
        <fullName evidence="9">Virulence sensor protein BvgS</fullName>
        <ecNumber evidence="3">2.7.13.3</ecNumber>
    </recommendedName>
</protein>
<organism evidence="14 15">
    <name type="scientific">Zoogloea dura</name>
    <dbReference type="NCBI Taxonomy" id="2728840"/>
    <lineage>
        <taxon>Bacteria</taxon>
        <taxon>Pseudomonadati</taxon>
        <taxon>Pseudomonadota</taxon>
        <taxon>Betaproteobacteria</taxon>
        <taxon>Rhodocyclales</taxon>
        <taxon>Zoogloeaceae</taxon>
        <taxon>Zoogloea</taxon>
    </lineage>
</organism>
<dbReference type="Pfam" id="PF00072">
    <property type="entry name" value="Response_reg"/>
    <property type="match status" value="1"/>
</dbReference>
<keyword evidence="6" id="KW-0418">Kinase</keyword>
<dbReference type="InterPro" id="IPR003661">
    <property type="entry name" value="HisK_dim/P_dom"/>
</dbReference>
<evidence type="ECO:0000256" key="5">
    <source>
        <dbReference type="ARBA" id="ARBA00022679"/>
    </source>
</evidence>
<dbReference type="Proteomes" id="UP000580043">
    <property type="component" value="Unassembled WGS sequence"/>
</dbReference>
<proteinExistence type="predicted"/>
<evidence type="ECO:0000256" key="1">
    <source>
        <dbReference type="ARBA" id="ARBA00000085"/>
    </source>
</evidence>
<dbReference type="SMART" id="SM00448">
    <property type="entry name" value="REC"/>
    <property type="match status" value="1"/>
</dbReference>
<keyword evidence="5" id="KW-0808">Transferase</keyword>
<dbReference type="EMBL" id="JABBGA010000007">
    <property type="protein sequence ID" value="NML26285.1"/>
    <property type="molecule type" value="Genomic_DNA"/>
</dbReference>
<dbReference type="SMART" id="SM00388">
    <property type="entry name" value="HisKA"/>
    <property type="match status" value="1"/>
</dbReference>
<dbReference type="SUPFAM" id="SSF47384">
    <property type="entry name" value="Homodimeric domain of signal transducing histidine kinase"/>
    <property type="match status" value="1"/>
</dbReference>
<keyword evidence="7" id="KW-0902">Two-component regulatory system</keyword>
<evidence type="ECO:0000256" key="7">
    <source>
        <dbReference type="ARBA" id="ARBA00023012"/>
    </source>
</evidence>
<dbReference type="EC" id="2.7.13.3" evidence="3"/>
<dbReference type="PRINTS" id="PR00344">
    <property type="entry name" value="BCTRLSENSOR"/>
</dbReference>
<feature type="domain" description="Histidine kinase" evidence="11">
    <location>
        <begin position="443"/>
        <end position="665"/>
    </location>
</feature>
<feature type="domain" description="HAMP" evidence="13">
    <location>
        <begin position="353"/>
        <end position="414"/>
    </location>
</feature>
<dbReference type="GO" id="GO:0016020">
    <property type="term" value="C:membrane"/>
    <property type="evidence" value="ECO:0007669"/>
    <property type="project" value="UniProtKB-SubCell"/>
</dbReference>
<dbReference type="PANTHER" id="PTHR45339">
    <property type="entry name" value="HYBRID SIGNAL TRANSDUCTION HISTIDINE KINASE J"/>
    <property type="match status" value="1"/>
</dbReference>
<feature type="modified residue" description="4-aspartylphosphate" evidence="10">
    <location>
        <position position="742"/>
    </location>
</feature>
<dbReference type="PROSITE" id="PS50885">
    <property type="entry name" value="HAMP"/>
    <property type="match status" value="1"/>
</dbReference>
<evidence type="ECO:0000256" key="10">
    <source>
        <dbReference type="PROSITE-ProRule" id="PRU00169"/>
    </source>
</evidence>
<dbReference type="CDD" id="cd00082">
    <property type="entry name" value="HisKA"/>
    <property type="match status" value="1"/>
</dbReference>
<dbReference type="Pfam" id="PF00512">
    <property type="entry name" value="HisKA"/>
    <property type="match status" value="1"/>
</dbReference>
<evidence type="ECO:0000256" key="9">
    <source>
        <dbReference type="ARBA" id="ARBA00070152"/>
    </source>
</evidence>
<evidence type="ECO:0000313" key="14">
    <source>
        <dbReference type="EMBL" id="NML26285.1"/>
    </source>
</evidence>
<evidence type="ECO:0000259" key="12">
    <source>
        <dbReference type="PROSITE" id="PS50110"/>
    </source>
</evidence>
<sequence>MKITRIRNRLLLSAVAVSLVVALSSMLAASWVIGQQYLDQAQAELRKASEVIRDSLAEREGSLLEATTQLAAQKNIGDTIWYLAQYAQADVEGETLLGTYRQLAQEAMRIGHSARLSRLGLYDMAGRLVFFAHFDGAGSQVGFVDYQVMPVFRVATLKDGEELSRDKLQVERSARAALQLAVEPPRKPLTRYLVDAGQVLIEADAYIMGEAFDPATGKRELRQVGRVVTAQPLDQGFVDRLSSLSHVKINIFTPQSLSVGDMPAYAAPDWRGVPAGAERRAGAHSFNEITVDGAGFYQGLIPLLRGEERVGTIAVLRSKETVRKNIVEIVTTLGLIAAGSLLLILPMVLRFTSSISTPISTLSRIFHDVAGGQQSEVPGVDTGPLAEAQRREDELGELTRSFIAMNDAVTRNIREINEINVSLSQAKEVAEAASRAKSTFLANMSHELRTPMSAIIGMTNIALRNGPDAPLKDQLGKIDQASRHLLHVINDILDISKIEAERLSLNPVSFQLGEVVENLLSLMGHKARRKNLELRVDLAPELARGFFIGDSLRLGQILLNFVSNAIKFTPRGTITVRARLVEDSTAGVLLRFEVQDTGIGISDTDQRRLFTPFEQADSSMTRAYGGTGLGLAISKRLAQLMGGAVGLESVLGEGSTFWCTVRLERNPDGAPRLQASGQGASAGVLQARHPGARILLAEDEPINQEVSRDMLEGAGLVVDLAEDGLAAVELARMNRYALILMDMQMPNMNGVDATRAIRALDGYADTPILAMTANAFNEDRQVCIEAGMNDHIGKPVRPELLFSTLLKWLDPPAA</sequence>
<dbReference type="SUPFAM" id="SSF52172">
    <property type="entry name" value="CheY-like"/>
    <property type="match status" value="1"/>
</dbReference>
<dbReference type="InterPro" id="IPR004358">
    <property type="entry name" value="Sig_transdc_His_kin-like_C"/>
</dbReference>
<name>A0A848G5R5_9RHOO</name>
<dbReference type="InterPro" id="IPR003594">
    <property type="entry name" value="HATPase_dom"/>
</dbReference>
<dbReference type="GO" id="GO:0000155">
    <property type="term" value="F:phosphorelay sensor kinase activity"/>
    <property type="evidence" value="ECO:0007669"/>
    <property type="project" value="InterPro"/>
</dbReference>
<dbReference type="Pfam" id="PF02518">
    <property type="entry name" value="HATPase_c"/>
    <property type="match status" value="1"/>
</dbReference>
<evidence type="ECO:0000256" key="3">
    <source>
        <dbReference type="ARBA" id="ARBA00012438"/>
    </source>
</evidence>
<dbReference type="AlphaFoldDB" id="A0A848G5R5"/>
<dbReference type="PANTHER" id="PTHR45339:SF5">
    <property type="entry name" value="HISTIDINE KINASE"/>
    <property type="match status" value="1"/>
</dbReference>
<dbReference type="FunFam" id="3.30.565.10:FF:000010">
    <property type="entry name" value="Sensor histidine kinase RcsC"/>
    <property type="match status" value="1"/>
</dbReference>
<comment type="subcellular location">
    <subcellularLocation>
        <location evidence="2">Membrane</location>
    </subcellularLocation>
</comment>
<dbReference type="Gene3D" id="3.30.565.10">
    <property type="entry name" value="Histidine kinase-like ATPase, C-terminal domain"/>
    <property type="match status" value="1"/>
</dbReference>
<dbReference type="InterPro" id="IPR036097">
    <property type="entry name" value="HisK_dim/P_sf"/>
</dbReference>
<evidence type="ECO:0000256" key="2">
    <source>
        <dbReference type="ARBA" id="ARBA00004370"/>
    </source>
</evidence>
<evidence type="ECO:0000256" key="8">
    <source>
        <dbReference type="ARBA" id="ARBA00058004"/>
    </source>
</evidence>
<keyword evidence="15" id="KW-1185">Reference proteome</keyword>
<dbReference type="RefSeq" id="WP_169145820.1">
    <property type="nucleotide sequence ID" value="NZ_JABBGA010000007.1"/>
</dbReference>
<reference evidence="14 15" key="1">
    <citation type="submission" date="2020-04" db="EMBL/GenBank/DDBJ databases">
        <title>Zoogloea sp. G-4-1-14 isolated from soil.</title>
        <authorList>
            <person name="Dahal R.H."/>
        </authorList>
    </citation>
    <scope>NUCLEOTIDE SEQUENCE [LARGE SCALE GENOMIC DNA]</scope>
    <source>
        <strain evidence="14 15">G-4-1-14</strain>
    </source>
</reference>
<dbReference type="CDD" id="cd17546">
    <property type="entry name" value="REC_hyHK_CKI1_RcsC-like"/>
    <property type="match status" value="1"/>
</dbReference>
<dbReference type="InterPro" id="IPR005467">
    <property type="entry name" value="His_kinase_dom"/>
</dbReference>
<feature type="domain" description="Response regulatory" evidence="12">
    <location>
        <begin position="693"/>
        <end position="809"/>
    </location>
</feature>